<dbReference type="EMBL" id="AZBU02000001">
    <property type="protein sequence ID" value="TMS37189.1"/>
    <property type="molecule type" value="Genomic_DNA"/>
</dbReference>
<gene>
    <name evidence="11" type="ORF">L596_004168</name>
</gene>
<evidence type="ECO:0000256" key="6">
    <source>
        <dbReference type="ARBA" id="ARBA00022824"/>
    </source>
</evidence>
<name>A0A4U8UWL5_STECR</name>
<dbReference type="GO" id="GO:0005789">
    <property type="term" value="C:endoplasmic reticulum membrane"/>
    <property type="evidence" value="ECO:0007669"/>
    <property type="project" value="UniProtKB-SubCell"/>
</dbReference>
<dbReference type="EMBL" id="CM016762">
    <property type="protein sequence ID" value="TMS37189.1"/>
    <property type="molecule type" value="Genomic_DNA"/>
</dbReference>
<comment type="subunit">
    <text evidence="3">Component of the ER membrane protein complex (EMC).</text>
</comment>
<sequence length="79" mass="8690">MMVVMMVWRPIKALMFVKGTSKPLEDENLCPVSLHKFVFILGNLAVVALAVYKCHGMGLLPNTASVLTGLPDPDRVQHV</sequence>
<evidence type="ECO:0000256" key="1">
    <source>
        <dbReference type="ARBA" id="ARBA00004477"/>
    </source>
</evidence>
<comment type="caution">
    <text evidence="11">The sequence shown here is derived from an EMBL/GenBank/DDBJ whole genome shotgun (WGS) entry which is preliminary data.</text>
</comment>
<accession>A0A4U8UWL5</accession>
<dbReference type="Pfam" id="PF06417">
    <property type="entry name" value="EMC4"/>
    <property type="match status" value="1"/>
</dbReference>
<keyword evidence="5 10" id="KW-0812">Transmembrane</keyword>
<organism evidence="11 12">
    <name type="scientific">Steinernema carpocapsae</name>
    <name type="common">Entomopathogenic nematode</name>
    <dbReference type="NCBI Taxonomy" id="34508"/>
    <lineage>
        <taxon>Eukaryota</taxon>
        <taxon>Metazoa</taxon>
        <taxon>Ecdysozoa</taxon>
        <taxon>Nematoda</taxon>
        <taxon>Chromadorea</taxon>
        <taxon>Rhabditida</taxon>
        <taxon>Tylenchina</taxon>
        <taxon>Panagrolaimomorpha</taxon>
        <taxon>Strongyloidoidea</taxon>
        <taxon>Steinernematidae</taxon>
        <taxon>Steinernema</taxon>
    </lineage>
</organism>
<evidence type="ECO:0000313" key="11">
    <source>
        <dbReference type="EMBL" id="TMS37189.1"/>
    </source>
</evidence>
<evidence type="ECO:0000256" key="7">
    <source>
        <dbReference type="ARBA" id="ARBA00022989"/>
    </source>
</evidence>
<evidence type="ECO:0000256" key="8">
    <source>
        <dbReference type="ARBA" id="ARBA00023136"/>
    </source>
</evidence>
<keyword evidence="8 10" id="KW-0472">Membrane</keyword>
<keyword evidence="7 10" id="KW-1133">Transmembrane helix</keyword>
<protein>
    <recommendedName>
        <fullName evidence="4">ER membrane protein complex subunit 4</fullName>
    </recommendedName>
    <alternativeName>
        <fullName evidence="9">Transmembrane protein 85</fullName>
    </alternativeName>
</protein>
<comment type="subcellular location">
    <subcellularLocation>
        <location evidence="1">Endoplasmic reticulum membrane</location>
        <topology evidence="1">Multi-pass membrane protein</topology>
    </subcellularLocation>
</comment>
<evidence type="ECO:0000256" key="4">
    <source>
        <dbReference type="ARBA" id="ARBA00020820"/>
    </source>
</evidence>
<dbReference type="STRING" id="34508.A0A4U8UWL5"/>
<keyword evidence="12" id="KW-1185">Reference proteome</keyword>
<comment type="similarity">
    <text evidence="2">Belongs to the EMC4 family.</text>
</comment>
<dbReference type="Proteomes" id="UP000298663">
    <property type="component" value="Chromosome X"/>
</dbReference>
<dbReference type="OrthoDB" id="369569at2759"/>
<keyword evidence="6" id="KW-0256">Endoplasmic reticulum</keyword>
<evidence type="ECO:0000256" key="3">
    <source>
        <dbReference type="ARBA" id="ARBA00011276"/>
    </source>
</evidence>
<feature type="transmembrane region" description="Helical" evidence="10">
    <location>
        <begin position="34"/>
        <end position="52"/>
    </location>
</feature>
<evidence type="ECO:0000313" key="12">
    <source>
        <dbReference type="Proteomes" id="UP000298663"/>
    </source>
</evidence>
<dbReference type="AlphaFoldDB" id="A0A4U8UWL5"/>
<reference evidence="11 12" key="2">
    <citation type="journal article" date="2019" name="G3 (Bethesda)">
        <title>Hybrid Assembly of the Genome of the Entomopathogenic Nematode Steinernema carpocapsae Identifies the X-Chromosome.</title>
        <authorList>
            <person name="Serra L."/>
            <person name="Macchietto M."/>
            <person name="Macias-Munoz A."/>
            <person name="McGill C.J."/>
            <person name="Rodriguez I.M."/>
            <person name="Rodriguez B."/>
            <person name="Murad R."/>
            <person name="Mortazavi A."/>
        </authorList>
    </citation>
    <scope>NUCLEOTIDE SEQUENCE [LARGE SCALE GENOMIC DNA]</scope>
    <source>
        <strain evidence="11 12">ALL</strain>
    </source>
</reference>
<evidence type="ECO:0000256" key="5">
    <source>
        <dbReference type="ARBA" id="ARBA00022692"/>
    </source>
</evidence>
<dbReference type="InterPro" id="IPR009445">
    <property type="entry name" value="TMEM85/Emc4"/>
</dbReference>
<evidence type="ECO:0000256" key="2">
    <source>
        <dbReference type="ARBA" id="ARBA00007715"/>
    </source>
</evidence>
<evidence type="ECO:0000256" key="10">
    <source>
        <dbReference type="SAM" id="Phobius"/>
    </source>
</evidence>
<evidence type="ECO:0000256" key="9">
    <source>
        <dbReference type="ARBA" id="ARBA00031143"/>
    </source>
</evidence>
<reference evidence="11 12" key="1">
    <citation type="journal article" date="2015" name="Genome Biol.">
        <title>Comparative genomics of Steinernema reveals deeply conserved gene regulatory networks.</title>
        <authorList>
            <person name="Dillman A.R."/>
            <person name="Macchietto M."/>
            <person name="Porter C.F."/>
            <person name="Rogers A."/>
            <person name="Williams B."/>
            <person name="Antoshechkin I."/>
            <person name="Lee M.M."/>
            <person name="Goodwin Z."/>
            <person name="Lu X."/>
            <person name="Lewis E.E."/>
            <person name="Goodrich-Blair H."/>
            <person name="Stock S.P."/>
            <person name="Adams B.J."/>
            <person name="Sternberg P.W."/>
            <person name="Mortazavi A."/>
        </authorList>
    </citation>
    <scope>NUCLEOTIDE SEQUENCE [LARGE SCALE GENOMIC DNA]</scope>
    <source>
        <strain evidence="11 12">ALL</strain>
    </source>
</reference>
<proteinExistence type="inferred from homology"/>
<dbReference type="PANTHER" id="PTHR19315">
    <property type="entry name" value="ER MEMBRANE PROTEIN COMPLEX SUBUNIT 4"/>
    <property type="match status" value="1"/>
</dbReference>